<dbReference type="GO" id="GO:0019346">
    <property type="term" value="P:transsulfuration"/>
    <property type="evidence" value="ECO:0007669"/>
    <property type="project" value="InterPro"/>
</dbReference>
<keyword evidence="11" id="KW-0808">Transferase</keyword>
<dbReference type="InterPro" id="IPR054542">
    <property type="entry name" value="Cys_met_metab_PP"/>
</dbReference>
<evidence type="ECO:0000256" key="10">
    <source>
        <dbReference type="RuleBase" id="RU362118"/>
    </source>
</evidence>
<dbReference type="EMBL" id="DTDR01000041">
    <property type="protein sequence ID" value="HGK63218.1"/>
    <property type="molecule type" value="Genomic_DNA"/>
</dbReference>
<dbReference type="FunFam" id="3.40.640.10:FF:000046">
    <property type="entry name" value="Cystathionine gamma-lyase"/>
    <property type="match status" value="1"/>
</dbReference>
<dbReference type="EC" id="4.4.1.11" evidence="3"/>
<comment type="cofactor">
    <cofactor evidence="1 10">
        <name>pyridoxal 5'-phosphate</name>
        <dbReference type="ChEBI" id="CHEBI:597326"/>
    </cofactor>
</comment>
<dbReference type="GO" id="GO:0047982">
    <property type="term" value="F:homocysteine desulfhydrase activity"/>
    <property type="evidence" value="ECO:0007669"/>
    <property type="project" value="UniProtKB-EC"/>
</dbReference>
<dbReference type="Pfam" id="PF01053">
    <property type="entry name" value="Cys_Met_Meta_PP"/>
    <property type="match status" value="1"/>
</dbReference>
<evidence type="ECO:0000256" key="5">
    <source>
        <dbReference type="ARBA" id="ARBA00022898"/>
    </source>
</evidence>
<dbReference type="PIRSF" id="PIRSF001434">
    <property type="entry name" value="CGS"/>
    <property type="match status" value="1"/>
</dbReference>
<proteinExistence type="inferred from homology"/>
<dbReference type="GO" id="GO:0018826">
    <property type="term" value="F:methionine gamma-lyase activity"/>
    <property type="evidence" value="ECO:0007669"/>
    <property type="project" value="UniProtKB-EC"/>
</dbReference>
<dbReference type="GO" id="GO:0030170">
    <property type="term" value="F:pyridoxal phosphate binding"/>
    <property type="evidence" value="ECO:0007669"/>
    <property type="project" value="InterPro"/>
</dbReference>
<evidence type="ECO:0000313" key="11">
    <source>
        <dbReference type="EMBL" id="HGK63218.1"/>
    </source>
</evidence>
<dbReference type="GO" id="GO:0005737">
    <property type="term" value="C:cytoplasm"/>
    <property type="evidence" value="ECO:0007669"/>
    <property type="project" value="TreeGrafter"/>
</dbReference>
<keyword evidence="11" id="KW-0032">Aminotransferase</keyword>
<dbReference type="AlphaFoldDB" id="A0A7V3ZU98"/>
<reference evidence="11" key="1">
    <citation type="journal article" date="2020" name="mSystems">
        <title>Genome- and Community-Level Interaction Insights into Carbon Utilization and Element Cycling Functions of Hydrothermarchaeota in Hydrothermal Sediment.</title>
        <authorList>
            <person name="Zhou Z."/>
            <person name="Liu Y."/>
            <person name="Xu W."/>
            <person name="Pan J."/>
            <person name="Luo Z.H."/>
            <person name="Li M."/>
        </authorList>
    </citation>
    <scope>NUCLEOTIDE SEQUENCE [LARGE SCALE GENOMIC DNA]</scope>
    <source>
        <strain evidence="11">SpSt-697</strain>
    </source>
</reference>
<accession>A0A7V3ZU98</accession>
<comment type="catalytic activity">
    <reaction evidence="8">
        <text>L-homocysteine + H2O = 2-oxobutanoate + hydrogen sulfide + NH4(+) + H(+)</text>
        <dbReference type="Rhea" id="RHEA:14501"/>
        <dbReference type="ChEBI" id="CHEBI:15377"/>
        <dbReference type="ChEBI" id="CHEBI:15378"/>
        <dbReference type="ChEBI" id="CHEBI:16763"/>
        <dbReference type="ChEBI" id="CHEBI:28938"/>
        <dbReference type="ChEBI" id="CHEBI:29919"/>
        <dbReference type="ChEBI" id="CHEBI:58199"/>
        <dbReference type="EC" id="4.4.1.2"/>
    </reaction>
</comment>
<dbReference type="Gene3D" id="3.90.1150.10">
    <property type="entry name" value="Aspartate Aminotransferase, domain 1"/>
    <property type="match status" value="1"/>
</dbReference>
<dbReference type="GO" id="GO:0008483">
    <property type="term" value="F:transaminase activity"/>
    <property type="evidence" value="ECO:0007669"/>
    <property type="project" value="UniProtKB-KW"/>
</dbReference>
<dbReference type="FunFam" id="3.90.1150.10:FF:000008">
    <property type="entry name" value="Cystathionine gamma-synthase"/>
    <property type="match status" value="1"/>
</dbReference>
<evidence type="ECO:0000256" key="4">
    <source>
        <dbReference type="ARBA" id="ARBA00019040"/>
    </source>
</evidence>
<evidence type="ECO:0000256" key="7">
    <source>
        <dbReference type="ARBA" id="ARBA00049180"/>
    </source>
</evidence>
<comment type="caution">
    <text evidence="11">The sequence shown here is derived from an EMBL/GenBank/DDBJ whole genome shotgun (WGS) entry which is preliminary data.</text>
</comment>
<dbReference type="Gene3D" id="3.40.640.10">
    <property type="entry name" value="Type I PLP-dependent aspartate aminotransferase-like (Major domain)"/>
    <property type="match status" value="1"/>
</dbReference>
<evidence type="ECO:0000256" key="2">
    <source>
        <dbReference type="ARBA" id="ARBA00008667"/>
    </source>
</evidence>
<dbReference type="PROSITE" id="PS00868">
    <property type="entry name" value="CYS_MET_METAB_PP"/>
    <property type="match status" value="1"/>
</dbReference>
<dbReference type="CDD" id="cd00614">
    <property type="entry name" value="CGS_like"/>
    <property type="match status" value="1"/>
</dbReference>
<dbReference type="SUPFAM" id="SSF53383">
    <property type="entry name" value="PLP-dependent transferases"/>
    <property type="match status" value="1"/>
</dbReference>
<evidence type="ECO:0000256" key="9">
    <source>
        <dbReference type="PIRSR" id="PIRSR001434-2"/>
    </source>
</evidence>
<dbReference type="InterPro" id="IPR015421">
    <property type="entry name" value="PyrdxlP-dep_Trfase_major"/>
</dbReference>
<evidence type="ECO:0000256" key="1">
    <source>
        <dbReference type="ARBA" id="ARBA00001933"/>
    </source>
</evidence>
<organism evidence="11">
    <name type="scientific">candidate division WOR-3 bacterium</name>
    <dbReference type="NCBI Taxonomy" id="2052148"/>
    <lineage>
        <taxon>Bacteria</taxon>
        <taxon>Bacteria division WOR-3</taxon>
    </lineage>
</organism>
<dbReference type="InterPro" id="IPR000277">
    <property type="entry name" value="Cys/Met-Metab_PyrdxlP-dep_enz"/>
</dbReference>
<evidence type="ECO:0000256" key="8">
    <source>
        <dbReference type="ARBA" id="ARBA00050802"/>
    </source>
</evidence>
<comment type="catalytic activity">
    <reaction evidence="7">
        <text>L-methionine + H2O = methanethiol + 2-oxobutanoate + NH4(+)</text>
        <dbReference type="Rhea" id="RHEA:23800"/>
        <dbReference type="ChEBI" id="CHEBI:15377"/>
        <dbReference type="ChEBI" id="CHEBI:16007"/>
        <dbReference type="ChEBI" id="CHEBI:16763"/>
        <dbReference type="ChEBI" id="CHEBI:28938"/>
        <dbReference type="ChEBI" id="CHEBI:57844"/>
        <dbReference type="EC" id="4.4.1.11"/>
    </reaction>
</comment>
<protein>
    <recommendedName>
        <fullName evidence="4">L-methionine gamma-lyase</fullName>
        <ecNumber evidence="3">4.4.1.11</ecNumber>
    </recommendedName>
</protein>
<dbReference type="PANTHER" id="PTHR11808">
    <property type="entry name" value="TRANS-SULFURATION ENZYME FAMILY MEMBER"/>
    <property type="match status" value="1"/>
</dbReference>
<name>A0A7V3ZU98_UNCW3</name>
<gene>
    <name evidence="11" type="ORF">ENU74_01270</name>
</gene>
<keyword evidence="6" id="KW-0456">Lyase</keyword>
<dbReference type="InterPro" id="IPR015424">
    <property type="entry name" value="PyrdxlP-dep_Trfase"/>
</dbReference>
<keyword evidence="5 9" id="KW-0663">Pyridoxal phosphate</keyword>
<comment type="similarity">
    <text evidence="2">Belongs to the trans-sulfuration enzymes family. L-methionine gamma-lyase subfamily.</text>
</comment>
<dbReference type="PANTHER" id="PTHR11808:SF80">
    <property type="entry name" value="CYSTATHIONINE GAMMA-LYASE"/>
    <property type="match status" value="1"/>
</dbReference>
<evidence type="ECO:0000256" key="3">
    <source>
        <dbReference type="ARBA" id="ARBA00012222"/>
    </source>
</evidence>
<sequence>MREFTKYVHGKEILGEKTTRSLSVPIYQTAIFTFSSAEEGASIIAKEKEGYFYTRLGNPTIRAFEEKMAFLEEGEDACAFASGMAAITAVIFGLAKAGDEILASYPIYGCTYSLFTALLPNFGITVKWLLAKNFIEELKNKINKKTKIVFIETPTNPTIEVIDIKEASEIAHQYDAKVVVDNTFATTFNQKPLKLKADISLHSATKYISGHGDTLGGVVISNKEIIKILKENLIRNFGAVISPFNAWLLLRGLKTLALRMSKHNENGLKVAQFLSNHPQVKYVSYPGLPTHPQHEIAKKQMNGFSSMIAFELKGGREAGRKLMNNVKLCVCAVSLGDTATLIEHPASMTHFAYSKEDLEKSGISEGLVRMSVGIEDAEDIIEDLAQALAKV</sequence>
<evidence type="ECO:0000256" key="6">
    <source>
        <dbReference type="ARBA" id="ARBA00023239"/>
    </source>
</evidence>
<feature type="modified residue" description="N6-(pyridoxal phosphate)lysine" evidence="9">
    <location>
        <position position="206"/>
    </location>
</feature>
<dbReference type="InterPro" id="IPR015422">
    <property type="entry name" value="PyrdxlP-dep_Trfase_small"/>
</dbReference>